<proteinExistence type="predicted"/>
<name>A0A4U7L0R1_9BASI</name>
<dbReference type="EMBL" id="SRRM01000005">
    <property type="protein sequence ID" value="TKY89328.1"/>
    <property type="molecule type" value="Genomic_DNA"/>
</dbReference>
<evidence type="ECO:0000313" key="3">
    <source>
        <dbReference type="EMBL" id="TKY89328.1"/>
    </source>
</evidence>
<dbReference type="AlphaFoldDB" id="A0A4U7L0R1"/>
<feature type="region of interest" description="Disordered" evidence="1">
    <location>
        <begin position="76"/>
        <end position="105"/>
    </location>
</feature>
<reference evidence="3 4" key="1">
    <citation type="submission" date="2019-05" db="EMBL/GenBank/DDBJ databases">
        <title>Sporisorium graminicola CBS 10092 draft sequencing and annotation.</title>
        <authorList>
            <person name="Solano-Gonzalez S."/>
            <person name="Caddick M.X."/>
            <person name="Darby A."/>
        </authorList>
    </citation>
    <scope>NUCLEOTIDE SEQUENCE [LARGE SCALE GENOMIC DNA]</scope>
    <source>
        <strain evidence="3 4">CBS 10092</strain>
    </source>
</reference>
<dbReference type="OrthoDB" id="2555955at2759"/>
<evidence type="ECO:0008006" key="5">
    <source>
        <dbReference type="Google" id="ProtNLM"/>
    </source>
</evidence>
<evidence type="ECO:0000256" key="2">
    <source>
        <dbReference type="SAM" id="SignalP"/>
    </source>
</evidence>
<gene>
    <name evidence="3" type="ORF">EX895_001859</name>
</gene>
<organism evidence="3 4">
    <name type="scientific">Sporisorium graminicola</name>
    <dbReference type="NCBI Taxonomy" id="280036"/>
    <lineage>
        <taxon>Eukaryota</taxon>
        <taxon>Fungi</taxon>
        <taxon>Dikarya</taxon>
        <taxon>Basidiomycota</taxon>
        <taxon>Ustilaginomycotina</taxon>
        <taxon>Ustilaginomycetes</taxon>
        <taxon>Ustilaginales</taxon>
        <taxon>Ustilaginaceae</taxon>
        <taxon>Sporisorium</taxon>
    </lineage>
</organism>
<keyword evidence="4" id="KW-1185">Reference proteome</keyword>
<dbReference type="PANTHER" id="PTHR38008">
    <property type="entry name" value="HEMOLYSIN-RELATED"/>
    <property type="match status" value="1"/>
</dbReference>
<dbReference type="Pfam" id="PF03891">
    <property type="entry name" value="DUF333"/>
    <property type="match status" value="1"/>
</dbReference>
<dbReference type="GeneID" id="40724754"/>
<keyword evidence="2" id="KW-0732">Signal</keyword>
<accession>A0A4U7L0R1</accession>
<dbReference type="KEGG" id="sgra:EX895_001859"/>
<feature type="chain" id="PRO_5020263539" description="DUF333 domain-containing protein" evidence="2">
    <location>
        <begin position="25"/>
        <end position="105"/>
    </location>
</feature>
<evidence type="ECO:0000313" key="4">
    <source>
        <dbReference type="Proteomes" id="UP000306050"/>
    </source>
</evidence>
<feature type="signal peptide" evidence="2">
    <location>
        <begin position="1"/>
        <end position="24"/>
    </location>
</feature>
<sequence length="105" mass="11465">MAPRNSSFRLAALTIVAVLALVYLRSPSMIQIANPASEYCIQQGGTLEIVRDKDGNEMGMCKLPDGTVREEWEFFRSQHQQDETGSSQGGDQVATAGDTQASKQE</sequence>
<comment type="caution">
    <text evidence="3">The sequence shown here is derived from an EMBL/GenBank/DDBJ whole genome shotgun (WGS) entry which is preliminary data.</text>
</comment>
<dbReference type="PANTHER" id="PTHR38008:SF2">
    <property type="entry name" value="HEMOLYSIN"/>
    <property type="match status" value="1"/>
</dbReference>
<dbReference type="RefSeq" id="XP_029741313.1">
    <property type="nucleotide sequence ID" value="XM_029882458.1"/>
</dbReference>
<protein>
    <recommendedName>
        <fullName evidence="5">DUF333 domain-containing protein</fullName>
    </recommendedName>
</protein>
<evidence type="ECO:0000256" key="1">
    <source>
        <dbReference type="SAM" id="MobiDB-lite"/>
    </source>
</evidence>
<dbReference type="Proteomes" id="UP000306050">
    <property type="component" value="Chromosome SGRAM_12"/>
</dbReference>
<dbReference type="InterPro" id="IPR005590">
    <property type="entry name" value="DUF333"/>
</dbReference>